<keyword evidence="2" id="KW-1185">Reference proteome</keyword>
<comment type="caution">
    <text evidence="1">The sequence shown here is derived from an EMBL/GenBank/DDBJ whole genome shotgun (WGS) entry which is preliminary data.</text>
</comment>
<gene>
    <name evidence="1" type="ORF">K7B10_27355</name>
</gene>
<dbReference type="EMBL" id="JAINUL010000001">
    <property type="protein sequence ID" value="MCC0098418.1"/>
    <property type="molecule type" value="Genomic_DNA"/>
</dbReference>
<evidence type="ECO:0008006" key="3">
    <source>
        <dbReference type="Google" id="ProtNLM"/>
    </source>
</evidence>
<protein>
    <recommendedName>
        <fullName evidence="3">Secreted protein</fullName>
    </recommendedName>
</protein>
<name>A0ABS8EBM0_9ACTN</name>
<organism evidence="1 2">
    <name type="scientific">Streptomyces flavotricini</name>
    <dbReference type="NCBI Taxonomy" id="66888"/>
    <lineage>
        <taxon>Bacteria</taxon>
        <taxon>Bacillati</taxon>
        <taxon>Actinomycetota</taxon>
        <taxon>Actinomycetes</taxon>
        <taxon>Kitasatosporales</taxon>
        <taxon>Streptomycetaceae</taxon>
        <taxon>Streptomyces</taxon>
    </lineage>
</organism>
<dbReference type="RefSeq" id="WP_229340086.1">
    <property type="nucleotide sequence ID" value="NZ_JAINUL010000001.1"/>
</dbReference>
<evidence type="ECO:0000313" key="2">
    <source>
        <dbReference type="Proteomes" id="UP001520654"/>
    </source>
</evidence>
<reference evidence="1 2" key="1">
    <citation type="submission" date="2021-08" db="EMBL/GenBank/DDBJ databases">
        <title>Genomic Architecture of Streptomyces flavotricini NGL1 and Streptomyces erythrochromogenes HMS4 With Differential Plant Beneficial attributes and laccase production capabilities.</title>
        <authorList>
            <person name="Salwan R."/>
            <person name="Kaur R."/>
            <person name="Sharma V."/>
        </authorList>
    </citation>
    <scope>NUCLEOTIDE SEQUENCE [LARGE SCALE GENOMIC DNA]</scope>
    <source>
        <strain evidence="1 2">NGL1</strain>
    </source>
</reference>
<evidence type="ECO:0000313" key="1">
    <source>
        <dbReference type="EMBL" id="MCC0098418.1"/>
    </source>
</evidence>
<accession>A0ABS8EBM0</accession>
<sequence length="136" mass="14374">MIEFLALAAAACGVGWLVRRKHLQRLAAGSPDGIPCMARHPAGTGRWRMGRVFTGPDAVRWVPRRGEPVPLQGGRATGVRPPSVKEAVSINPGSRIVSCTYGSAGAAGTIEIAVMPLDLRELLEAVPRAEPDTDTP</sequence>
<dbReference type="Proteomes" id="UP001520654">
    <property type="component" value="Unassembled WGS sequence"/>
</dbReference>
<proteinExistence type="predicted"/>